<reference evidence="1 2" key="1">
    <citation type="submission" date="2014-02" db="EMBL/GenBank/DDBJ databases">
        <title>Whole genome sequence of Sphingobium chlorophenolicum NBRC 16172.</title>
        <authorList>
            <person name="Gan H.M."/>
            <person name="Gan H.Y."/>
            <person name="Chew T.H."/>
            <person name="Savka M.A."/>
        </authorList>
    </citation>
    <scope>NUCLEOTIDE SEQUENCE [LARGE SCALE GENOMIC DNA]</scope>
    <source>
        <strain evidence="1 2">NBRC 16172</strain>
    </source>
</reference>
<dbReference type="OrthoDB" id="7508443at2"/>
<dbReference type="AlphaFoldDB" id="A0A081RG26"/>
<gene>
    <name evidence="1" type="ORF">BV95_01643</name>
</gene>
<name>A0A081RG26_SPHCR</name>
<protein>
    <submittedName>
        <fullName evidence="1">Uncharacterized protein</fullName>
    </submittedName>
</protein>
<proteinExistence type="predicted"/>
<comment type="caution">
    <text evidence="1">The sequence shown here is derived from an EMBL/GenBank/DDBJ whole genome shotgun (WGS) entry which is preliminary data.</text>
</comment>
<evidence type="ECO:0000313" key="1">
    <source>
        <dbReference type="EMBL" id="KEQ54149.1"/>
    </source>
</evidence>
<dbReference type="Proteomes" id="UP000028411">
    <property type="component" value="Unassembled WGS sequence"/>
</dbReference>
<dbReference type="PATRIC" id="fig|46429.4.peg.1612"/>
<sequence length="80" mass="8993">MSRVVNVWATPEVIKEACTKHAFRISAVEALVSGGARVVMLDPRDAEAFRILMKHKLIDGVVKRSASHMARQWTPSLHRK</sequence>
<dbReference type="EMBL" id="JFHR01000014">
    <property type="protein sequence ID" value="KEQ54149.1"/>
    <property type="molecule type" value="Genomic_DNA"/>
</dbReference>
<accession>A0A081RG26</accession>
<dbReference type="RefSeq" id="WP_037449831.1">
    <property type="nucleotide sequence ID" value="NZ_JFHR01000014.1"/>
</dbReference>
<evidence type="ECO:0000313" key="2">
    <source>
        <dbReference type="Proteomes" id="UP000028411"/>
    </source>
</evidence>
<dbReference type="eggNOG" id="ENOG5031G7N">
    <property type="taxonomic scope" value="Bacteria"/>
</dbReference>
<organism evidence="1 2">
    <name type="scientific">Sphingobium chlorophenolicum</name>
    <dbReference type="NCBI Taxonomy" id="46429"/>
    <lineage>
        <taxon>Bacteria</taxon>
        <taxon>Pseudomonadati</taxon>
        <taxon>Pseudomonadota</taxon>
        <taxon>Alphaproteobacteria</taxon>
        <taxon>Sphingomonadales</taxon>
        <taxon>Sphingomonadaceae</taxon>
        <taxon>Sphingobium</taxon>
    </lineage>
</organism>